<evidence type="ECO:0000313" key="3">
    <source>
        <dbReference type="Proteomes" id="UP000763802"/>
    </source>
</evidence>
<accession>A0ABS5WW44</accession>
<dbReference type="EMBL" id="JAHHDY010000025">
    <property type="protein sequence ID" value="MBT3143362.1"/>
    <property type="molecule type" value="Genomic_DNA"/>
</dbReference>
<dbReference type="RefSeq" id="WP_215194260.1">
    <property type="nucleotide sequence ID" value="NZ_JAHHDY010000025.1"/>
</dbReference>
<proteinExistence type="predicted"/>
<comment type="caution">
    <text evidence="2">The sequence shown here is derived from an EMBL/GenBank/DDBJ whole genome shotgun (WGS) entry which is preliminary data.</text>
</comment>
<dbReference type="Gene3D" id="3.30.1330.230">
    <property type="match status" value="1"/>
</dbReference>
<dbReference type="InterPro" id="IPR003776">
    <property type="entry name" value="YcaO-like_dom"/>
</dbReference>
<evidence type="ECO:0000259" key="1">
    <source>
        <dbReference type="Pfam" id="PF02624"/>
    </source>
</evidence>
<dbReference type="Proteomes" id="UP000763802">
    <property type="component" value="Unassembled WGS sequence"/>
</dbReference>
<dbReference type="Pfam" id="PF02624">
    <property type="entry name" value="YcaO"/>
    <property type="match status" value="1"/>
</dbReference>
<sequence length="302" mass="32955">MDSTRTKPTYSKAAATEANQLIAHWSRHDWREVLTAPNLCVIQALTLDGATASGAGETREDALACCLGETAEIVALATLRNAGQAAIAGAYSGVAAHSTNQKALRLAIFEAHERTAVWAWWLGQLAAQKVTADWLHKQGITQWLKRARRGSMLRRHTDVWLLDYPGPVTVAVGRSQGTVAQDPILGFGADSEPAQAVRKALRETLLMEINLGEVLASRSGYSVQETRLIEEKIANYAERCPTLLGEDSLIEPRDSQTAVDQVTKEGLMLQDITPAGQLRRVWRCHLPNSQNYGSGGENSPFM</sequence>
<organism evidence="2 3">
    <name type="scientific">Falsiruegeria litorea</name>
    <dbReference type="NCBI Taxonomy" id="1280831"/>
    <lineage>
        <taxon>Bacteria</taxon>
        <taxon>Pseudomonadati</taxon>
        <taxon>Pseudomonadota</taxon>
        <taxon>Alphaproteobacteria</taxon>
        <taxon>Rhodobacterales</taxon>
        <taxon>Roseobacteraceae</taxon>
        <taxon>Falsiruegeria</taxon>
    </lineage>
</organism>
<feature type="domain" description="YcaO" evidence="1">
    <location>
        <begin position="85"/>
        <end position="223"/>
    </location>
</feature>
<gene>
    <name evidence="2" type="ORF">KL867_20070</name>
</gene>
<reference evidence="2 3" key="1">
    <citation type="submission" date="2021-05" db="EMBL/GenBank/DDBJ databases">
        <title>Draft genomes of marine bacteria isolated from model chitin particles.</title>
        <authorList>
            <person name="Datta M.S."/>
            <person name="Schwartzman J.A."/>
            <person name="Cordero O."/>
        </authorList>
    </citation>
    <scope>NUCLEOTIDE SEQUENCE [LARGE SCALE GENOMIC DNA]</scope>
    <source>
        <strain evidence="2 3">4E07</strain>
    </source>
</reference>
<protein>
    <submittedName>
        <fullName evidence="2">YcaO-like family protein</fullName>
    </submittedName>
</protein>
<evidence type="ECO:0000313" key="2">
    <source>
        <dbReference type="EMBL" id="MBT3143362.1"/>
    </source>
</evidence>
<keyword evidence="3" id="KW-1185">Reference proteome</keyword>
<name>A0ABS5WW44_9RHOB</name>